<sequence length="164" mass="18420">MHVRDPTCYLLTFGSSRHDSKMIIVNTTSNNVIELRTKTEQTPQQNECGKTLLKSDFADTQAALVEGDTRPTHRAPILIILTACHSSFLSSTTLHATMLQDYVCTFVTNVTIEKLSVTIWQNFQLEIIIIYQHMANGREFYATSTVAFTKSNVVSASRTKKLCN</sequence>
<accession>A0A1B0G8U8</accession>
<proteinExistence type="predicted"/>
<dbReference type="AlphaFoldDB" id="A0A1B0G8U8"/>
<dbReference type="VEuPathDB" id="VectorBase:GMOY009735"/>
<name>A0A1B0G8U8_GLOMM</name>
<organism evidence="1 2">
    <name type="scientific">Glossina morsitans morsitans</name>
    <name type="common">Savannah tsetse fly</name>
    <dbReference type="NCBI Taxonomy" id="37546"/>
    <lineage>
        <taxon>Eukaryota</taxon>
        <taxon>Metazoa</taxon>
        <taxon>Ecdysozoa</taxon>
        <taxon>Arthropoda</taxon>
        <taxon>Hexapoda</taxon>
        <taxon>Insecta</taxon>
        <taxon>Pterygota</taxon>
        <taxon>Neoptera</taxon>
        <taxon>Endopterygota</taxon>
        <taxon>Diptera</taxon>
        <taxon>Brachycera</taxon>
        <taxon>Muscomorpha</taxon>
        <taxon>Hippoboscoidea</taxon>
        <taxon>Glossinidae</taxon>
        <taxon>Glossina</taxon>
    </lineage>
</organism>
<evidence type="ECO:0000313" key="2">
    <source>
        <dbReference type="Proteomes" id="UP000092444"/>
    </source>
</evidence>
<dbReference type="EnsemblMetazoa" id="GMOY009735-RA">
    <property type="protein sequence ID" value="GMOY009735-PA"/>
    <property type="gene ID" value="GMOY009735"/>
</dbReference>
<evidence type="ECO:0000313" key="1">
    <source>
        <dbReference type="EnsemblMetazoa" id="GMOY009735-PA"/>
    </source>
</evidence>
<dbReference type="Proteomes" id="UP000092444">
    <property type="component" value="Unassembled WGS sequence"/>
</dbReference>
<reference evidence="1" key="1">
    <citation type="submission" date="2020-05" db="UniProtKB">
        <authorList>
            <consortium name="EnsemblMetazoa"/>
        </authorList>
    </citation>
    <scope>IDENTIFICATION</scope>
    <source>
        <strain evidence="1">Yale</strain>
    </source>
</reference>
<protein>
    <submittedName>
        <fullName evidence="1">Uncharacterized protein</fullName>
    </submittedName>
</protein>
<keyword evidence="2" id="KW-1185">Reference proteome</keyword>
<dbReference type="EMBL" id="CCAG010000354">
    <property type="status" value="NOT_ANNOTATED_CDS"/>
    <property type="molecule type" value="Genomic_DNA"/>
</dbReference>